<dbReference type="Proteomes" id="UP000675664">
    <property type="component" value="Unassembled WGS sequence"/>
</dbReference>
<evidence type="ECO:0000256" key="5">
    <source>
        <dbReference type="ARBA" id="ARBA00023136"/>
    </source>
</evidence>
<evidence type="ECO:0000313" key="7">
    <source>
        <dbReference type="EMBL" id="MBR0599874.1"/>
    </source>
</evidence>
<feature type="transmembrane region" description="Helical" evidence="6">
    <location>
        <begin position="20"/>
        <end position="40"/>
    </location>
</feature>
<keyword evidence="2" id="KW-1003">Cell membrane</keyword>
<dbReference type="GO" id="GO:0005886">
    <property type="term" value="C:plasma membrane"/>
    <property type="evidence" value="ECO:0007669"/>
    <property type="project" value="UniProtKB-SubCell"/>
</dbReference>
<keyword evidence="8" id="KW-1185">Reference proteome</keyword>
<dbReference type="AlphaFoldDB" id="A0A8J8B306"/>
<feature type="transmembrane region" description="Helical" evidence="6">
    <location>
        <begin position="124"/>
        <end position="144"/>
    </location>
</feature>
<protein>
    <submittedName>
        <fullName evidence="7">Ethanolamine permease</fullName>
    </submittedName>
</protein>
<dbReference type="PANTHER" id="PTHR42770:SF7">
    <property type="entry name" value="MEMBRANE PROTEIN"/>
    <property type="match status" value="1"/>
</dbReference>
<feature type="transmembrane region" description="Helical" evidence="6">
    <location>
        <begin position="151"/>
        <end position="173"/>
    </location>
</feature>
<feature type="transmembrane region" description="Helical" evidence="6">
    <location>
        <begin position="364"/>
        <end position="382"/>
    </location>
</feature>
<evidence type="ECO:0000256" key="1">
    <source>
        <dbReference type="ARBA" id="ARBA00004651"/>
    </source>
</evidence>
<dbReference type="InterPro" id="IPR004757">
    <property type="entry name" value="EtNH_permease"/>
</dbReference>
<feature type="transmembrane region" description="Helical" evidence="6">
    <location>
        <begin position="193"/>
        <end position="218"/>
    </location>
</feature>
<gene>
    <name evidence="7" type="primary">eat</name>
    <name evidence="7" type="ORF">KCX82_18480</name>
</gene>
<evidence type="ECO:0000256" key="2">
    <source>
        <dbReference type="ARBA" id="ARBA00022475"/>
    </source>
</evidence>
<sequence>MTEKSTNNEKLVRTLKPIHLWALAVGLVISGNFFGWSYGYGTGGPLGLFLSCIPVVIFYATFIFCYSEMATMIPHAGGPSAYARRAMGPAAGYFAGISCLIEFLFAPPAIALAVGWYIHNLIPIIPAIPATIVVFVIFVFINFLGMHTSAVFELIVTIVALVGLCIFWAAAAPHFSMDSFLQPLAENNGFDGFLQYIPGGWTGIMASVPFAIWFYLALEGGAMAAEEMVNPQKDIPKGFLTGMLTLFIMMCFTLFLTAGIVDYNQVSAVDFPLPAALEAVYGKGALTIIVNFLGLFGLIASLNGIIVGSSRQLYAMARTGYLPKFIAGVNAKRHTPTAALIIAGVIGILAATTGLTSVVITLSVFGSVGLYFISLISFFVLRSKEPNLNRPFKVPGGILVAAISMAMCLFCLISLFVTTVSVPLPESSIAYMIFGAISINPLVATVTIYVVAYLWFFIGGRKNIRPFDEEFDVLSDLDAA</sequence>
<feature type="transmembrane region" description="Helical" evidence="6">
    <location>
        <begin position="429"/>
        <end position="456"/>
    </location>
</feature>
<comment type="caution">
    <text evidence="7">The sequence shown here is derived from an EMBL/GenBank/DDBJ whole genome shotgun (WGS) entry which is preliminary data.</text>
</comment>
<feature type="transmembrane region" description="Helical" evidence="6">
    <location>
        <begin position="46"/>
        <end position="69"/>
    </location>
</feature>
<evidence type="ECO:0000256" key="3">
    <source>
        <dbReference type="ARBA" id="ARBA00022692"/>
    </source>
</evidence>
<dbReference type="GO" id="GO:0022857">
    <property type="term" value="F:transmembrane transporter activity"/>
    <property type="evidence" value="ECO:0007669"/>
    <property type="project" value="InterPro"/>
</dbReference>
<dbReference type="EMBL" id="JAGSND010000018">
    <property type="protein sequence ID" value="MBR0599874.1"/>
    <property type="molecule type" value="Genomic_DNA"/>
</dbReference>
<name>A0A8J8B306_9FIRM</name>
<feature type="transmembrane region" description="Helical" evidence="6">
    <location>
        <begin position="239"/>
        <end position="261"/>
    </location>
</feature>
<feature type="transmembrane region" description="Helical" evidence="6">
    <location>
        <begin position="281"/>
        <end position="308"/>
    </location>
</feature>
<proteinExistence type="predicted"/>
<dbReference type="RefSeq" id="WP_227020006.1">
    <property type="nucleotide sequence ID" value="NZ_JAGSND010000018.1"/>
</dbReference>
<feature type="transmembrane region" description="Helical" evidence="6">
    <location>
        <begin position="338"/>
        <end position="358"/>
    </location>
</feature>
<organism evidence="7 8">
    <name type="scientific">Sinanaerobacter chloroacetimidivorans</name>
    <dbReference type="NCBI Taxonomy" id="2818044"/>
    <lineage>
        <taxon>Bacteria</taxon>
        <taxon>Bacillati</taxon>
        <taxon>Bacillota</taxon>
        <taxon>Clostridia</taxon>
        <taxon>Peptostreptococcales</taxon>
        <taxon>Anaerovoracaceae</taxon>
        <taxon>Sinanaerobacter</taxon>
    </lineage>
</organism>
<keyword evidence="5 6" id="KW-0472">Membrane</keyword>
<accession>A0A8J8B306</accession>
<reference evidence="7" key="2">
    <citation type="submission" date="2021-04" db="EMBL/GenBank/DDBJ databases">
        <authorList>
            <person name="Liu J."/>
        </authorList>
    </citation>
    <scope>NUCLEOTIDE SEQUENCE</scope>
    <source>
        <strain evidence="7">BAD-6</strain>
    </source>
</reference>
<dbReference type="Gene3D" id="1.20.1740.10">
    <property type="entry name" value="Amino acid/polyamine transporter I"/>
    <property type="match status" value="1"/>
</dbReference>
<dbReference type="InterPro" id="IPR050367">
    <property type="entry name" value="APC_superfamily"/>
</dbReference>
<feature type="transmembrane region" description="Helical" evidence="6">
    <location>
        <begin position="394"/>
        <end position="417"/>
    </location>
</feature>
<dbReference type="InterPro" id="IPR002293">
    <property type="entry name" value="AA/rel_permease1"/>
</dbReference>
<evidence type="ECO:0000313" key="8">
    <source>
        <dbReference type="Proteomes" id="UP000675664"/>
    </source>
</evidence>
<dbReference type="Pfam" id="PF13520">
    <property type="entry name" value="AA_permease_2"/>
    <property type="match status" value="1"/>
</dbReference>
<reference evidence="7" key="1">
    <citation type="submission" date="2021-04" db="EMBL/GenBank/DDBJ databases">
        <title>Sinoanaerobacter chloroacetimidivorans sp. nov., an obligate anaerobic bacterium isolated from anaerobic sludge.</title>
        <authorList>
            <person name="Bao Y."/>
        </authorList>
    </citation>
    <scope>NUCLEOTIDE SEQUENCE</scope>
    <source>
        <strain evidence="7">BAD-6</strain>
    </source>
</reference>
<comment type="subcellular location">
    <subcellularLocation>
        <location evidence="1">Cell membrane</location>
        <topology evidence="1">Multi-pass membrane protein</topology>
    </subcellularLocation>
</comment>
<evidence type="ECO:0000256" key="6">
    <source>
        <dbReference type="SAM" id="Phobius"/>
    </source>
</evidence>
<feature type="transmembrane region" description="Helical" evidence="6">
    <location>
        <begin position="90"/>
        <end position="118"/>
    </location>
</feature>
<evidence type="ECO:0000256" key="4">
    <source>
        <dbReference type="ARBA" id="ARBA00022989"/>
    </source>
</evidence>
<dbReference type="PIRSF" id="PIRSF006060">
    <property type="entry name" value="AA_transporter"/>
    <property type="match status" value="1"/>
</dbReference>
<dbReference type="NCBIfam" id="TIGR00908">
    <property type="entry name" value="2A0305"/>
    <property type="match status" value="1"/>
</dbReference>
<keyword evidence="3 6" id="KW-0812">Transmembrane</keyword>
<keyword evidence="4 6" id="KW-1133">Transmembrane helix</keyword>
<dbReference type="PANTHER" id="PTHR42770">
    <property type="entry name" value="AMINO ACID TRANSPORTER-RELATED"/>
    <property type="match status" value="1"/>
</dbReference>